<dbReference type="InterPro" id="IPR004391">
    <property type="entry name" value="Glu_race"/>
</dbReference>
<dbReference type="InterPro" id="IPR015942">
    <property type="entry name" value="Asp/Glu/hydantoin_racemase"/>
</dbReference>
<feature type="binding site" evidence="7">
    <location>
        <begin position="189"/>
        <end position="190"/>
    </location>
    <ligand>
        <name>substrate</name>
    </ligand>
</feature>
<feature type="binding site" evidence="7">
    <location>
        <begin position="15"/>
        <end position="16"/>
    </location>
    <ligand>
        <name>substrate</name>
    </ligand>
</feature>
<feature type="binding site" evidence="7">
    <location>
        <begin position="79"/>
        <end position="80"/>
    </location>
    <ligand>
        <name>substrate</name>
    </ligand>
</feature>
<dbReference type="EC" id="5.1.1.3" evidence="2 7"/>
<reference evidence="9" key="1">
    <citation type="journal article" date="2019" name="Int. J. Syst. Evol. Microbiol.">
        <title>The Global Catalogue of Microorganisms (GCM) 10K type strain sequencing project: providing services to taxonomists for standard genome sequencing and annotation.</title>
        <authorList>
            <consortium name="The Broad Institute Genomics Platform"/>
            <consortium name="The Broad Institute Genome Sequencing Center for Infectious Disease"/>
            <person name="Wu L."/>
            <person name="Ma J."/>
        </authorList>
    </citation>
    <scope>NUCLEOTIDE SEQUENCE [LARGE SCALE GENOMIC DNA]</scope>
    <source>
        <strain evidence="9">CCUG 58412</strain>
    </source>
</reference>
<gene>
    <name evidence="7 8" type="primary">murI</name>
    <name evidence="8" type="ORF">ACFQ1Z_11475</name>
</gene>
<keyword evidence="3 7" id="KW-0133">Cell shape</keyword>
<comment type="pathway">
    <text evidence="7">Cell wall biogenesis; peptidoglycan biosynthesis.</text>
</comment>
<dbReference type="SUPFAM" id="SSF53681">
    <property type="entry name" value="Aspartate/glutamate racemase"/>
    <property type="match status" value="2"/>
</dbReference>
<dbReference type="InterPro" id="IPR001920">
    <property type="entry name" value="Asp/Glu_race"/>
</dbReference>
<dbReference type="NCBIfam" id="TIGR00067">
    <property type="entry name" value="glut_race"/>
    <property type="match status" value="1"/>
</dbReference>
<protein>
    <recommendedName>
        <fullName evidence="2 7">Glutamate racemase</fullName>
        <ecNumber evidence="2 7">5.1.1.3</ecNumber>
    </recommendedName>
</protein>
<keyword evidence="6 7" id="KW-0961">Cell wall biogenesis/degradation</keyword>
<evidence type="ECO:0000256" key="4">
    <source>
        <dbReference type="ARBA" id="ARBA00022984"/>
    </source>
</evidence>
<accession>A0ABW3FBL0</accession>
<dbReference type="InterPro" id="IPR018187">
    <property type="entry name" value="Asp/Glu_racemase_AS_1"/>
</dbReference>
<dbReference type="Proteomes" id="UP001597128">
    <property type="component" value="Unassembled WGS sequence"/>
</dbReference>
<evidence type="ECO:0000313" key="8">
    <source>
        <dbReference type="EMBL" id="MFD0914171.1"/>
    </source>
</evidence>
<evidence type="ECO:0000256" key="3">
    <source>
        <dbReference type="ARBA" id="ARBA00022960"/>
    </source>
</evidence>
<sequence>MCSAIAVNAPVGVMDSGVGGLTVLKHLTRQLAHEHFIYYADSAYAPYGNQSAIKIQQRCFAIADLLIEQGAKALVVACNTATAAAISPLRDHYALPIIGMEPAVKPAAAASKTGIIGVLATTGTLQSAQFAALLEHYGHGVQVVTQACVGLVECIEQGQLDHAHTLSLLKTYCQPLIDAGADTIVLGCTHYPFVRAHIQHIVGPQVTLIDTGAAVAKRLQQILAEKNLLNPASDQVSNQAGYLSTADAQHASTSVKPLFLTSGSQQTQRVMQQLWQIL</sequence>
<organism evidence="8 9">
    <name type="scientific">Methylophilus luteus</name>
    <dbReference type="NCBI Taxonomy" id="640108"/>
    <lineage>
        <taxon>Bacteria</taxon>
        <taxon>Pseudomonadati</taxon>
        <taxon>Pseudomonadota</taxon>
        <taxon>Betaproteobacteria</taxon>
        <taxon>Nitrosomonadales</taxon>
        <taxon>Methylophilaceae</taxon>
        <taxon>Methylophilus</taxon>
    </lineage>
</organism>
<keyword evidence="5 7" id="KW-0413">Isomerase</keyword>
<comment type="caution">
    <text evidence="8">The sequence shown here is derived from an EMBL/GenBank/DDBJ whole genome shotgun (WGS) entry which is preliminary data.</text>
</comment>
<dbReference type="PROSITE" id="PS00924">
    <property type="entry name" value="ASP_GLU_RACEMASE_2"/>
    <property type="match status" value="1"/>
</dbReference>
<comment type="function">
    <text evidence="7">Provides the (R)-glutamate required for cell wall biosynthesis.</text>
</comment>
<dbReference type="RefSeq" id="WP_379057744.1">
    <property type="nucleotide sequence ID" value="NZ_JBHTKB010000002.1"/>
</dbReference>
<feature type="binding site" evidence="7">
    <location>
        <begin position="47"/>
        <end position="48"/>
    </location>
    <ligand>
        <name>substrate</name>
    </ligand>
</feature>
<dbReference type="HAMAP" id="MF_00258">
    <property type="entry name" value="Glu_racemase"/>
    <property type="match status" value="1"/>
</dbReference>
<dbReference type="PROSITE" id="PS00923">
    <property type="entry name" value="ASP_GLU_RACEMASE_1"/>
    <property type="match status" value="1"/>
</dbReference>
<dbReference type="Pfam" id="PF01177">
    <property type="entry name" value="Asp_Glu_race"/>
    <property type="match status" value="1"/>
</dbReference>
<evidence type="ECO:0000256" key="7">
    <source>
        <dbReference type="HAMAP-Rule" id="MF_00258"/>
    </source>
</evidence>
<keyword evidence="4 7" id="KW-0573">Peptidoglycan synthesis</keyword>
<comment type="catalytic activity">
    <reaction evidence="1 7">
        <text>L-glutamate = D-glutamate</text>
        <dbReference type="Rhea" id="RHEA:12813"/>
        <dbReference type="ChEBI" id="CHEBI:29985"/>
        <dbReference type="ChEBI" id="CHEBI:29986"/>
        <dbReference type="EC" id="5.1.1.3"/>
    </reaction>
</comment>
<dbReference type="Gene3D" id="3.40.50.1860">
    <property type="match status" value="2"/>
</dbReference>
<evidence type="ECO:0000256" key="6">
    <source>
        <dbReference type="ARBA" id="ARBA00023316"/>
    </source>
</evidence>
<proteinExistence type="inferred from homology"/>
<evidence type="ECO:0000313" key="9">
    <source>
        <dbReference type="Proteomes" id="UP001597128"/>
    </source>
</evidence>
<dbReference type="InterPro" id="IPR033134">
    <property type="entry name" value="Asp/Glu_racemase_AS_2"/>
</dbReference>
<dbReference type="GO" id="GO:0008881">
    <property type="term" value="F:glutamate racemase activity"/>
    <property type="evidence" value="ECO:0007669"/>
    <property type="project" value="UniProtKB-EC"/>
</dbReference>
<evidence type="ECO:0000256" key="2">
    <source>
        <dbReference type="ARBA" id="ARBA00013090"/>
    </source>
</evidence>
<dbReference type="EMBL" id="JBHTKB010000002">
    <property type="protein sequence ID" value="MFD0914171.1"/>
    <property type="molecule type" value="Genomic_DNA"/>
</dbReference>
<dbReference type="PANTHER" id="PTHR21198:SF2">
    <property type="entry name" value="GLUTAMATE RACEMASE"/>
    <property type="match status" value="1"/>
</dbReference>
<feature type="active site" description="Proton donor/acceptor" evidence="7">
    <location>
        <position position="78"/>
    </location>
</feature>
<feature type="active site" description="Proton donor/acceptor" evidence="7">
    <location>
        <position position="188"/>
    </location>
</feature>
<comment type="similarity">
    <text evidence="7">Belongs to the aspartate/glutamate racemases family.</text>
</comment>
<dbReference type="PANTHER" id="PTHR21198">
    <property type="entry name" value="GLUTAMATE RACEMASE"/>
    <property type="match status" value="1"/>
</dbReference>
<name>A0ABW3FBL0_9PROT</name>
<keyword evidence="9" id="KW-1185">Reference proteome</keyword>
<evidence type="ECO:0000256" key="5">
    <source>
        <dbReference type="ARBA" id="ARBA00023235"/>
    </source>
</evidence>
<evidence type="ECO:0000256" key="1">
    <source>
        <dbReference type="ARBA" id="ARBA00001602"/>
    </source>
</evidence>